<feature type="compositionally biased region" description="Low complexity" evidence="2">
    <location>
        <begin position="133"/>
        <end position="145"/>
    </location>
</feature>
<comment type="caution">
    <text evidence="3">The sequence shown here is derived from an EMBL/GenBank/DDBJ whole genome shotgun (WGS) entry which is preliminary data.</text>
</comment>
<reference evidence="3" key="1">
    <citation type="submission" date="2020-01" db="EMBL/GenBank/DDBJ databases">
        <title>Genome sequence of Kobresia littledalei, the first chromosome-level genome in the family Cyperaceae.</title>
        <authorList>
            <person name="Qu G."/>
        </authorList>
    </citation>
    <scope>NUCLEOTIDE SEQUENCE</scope>
    <source>
        <strain evidence="3">C.B.Clarke</strain>
        <tissue evidence="3">Leaf</tissue>
    </source>
</reference>
<evidence type="ECO:0000313" key="4">
    <source>
        <dbReference type="Proteomes" id="UP000623129"/>
    </source>
</evidence>
<accession>A0A833RKE2</accession>
<evidence type="ECO:0000256" key="1">
    <source>
        <dbReference type="SAM" id="Coils"/>
    </source>
</evidence>
<evidence type="ECO:0000256" key="2">
    <source>
        <dbReference type="SAM" id="MobiDB-lite"/>
    </source>
</evidence>
<dbReference type="OrthoDB" id="913780at2759"/>
<keyword evidence="4" id="KW-1185">Reference proteome</keyword>
<organism evidence="3 4">
    <name type="scientific">Carex littledalei</name>
    <dbReference type="NCBI Taxonomy" id="544730"/>
    <lineage>
        <taxon>Eukaryota</taxon>
        <taxon>Viridiplantae</taxon>
        <taxon>Streptophyta</taxon>
        <taxon>Embryophyta</taxon>
        <taxon>Tracheophyta</taxon>
        <taxon>Spermatophyta</taxon>
        <taxon>Magnoliopsida</taxon>
        <taxon>Liliopsida</taxon>
        <taxon>Poales</taxon>
        <taxon>Cyperaceae</taxon>
        <taxon>Cyperoideae</taxon>
        <taxon>Cariceae</taxon>
        <taxon>Carex</taxon>
        <taxon>Carex subgen. Euthyceras</taxon>
    </lineage>
</organism>
<dbReference type="Proteomes" id="UP000623129">
    <property type="component" value="Unassembled WGS sequence"/>
</dbReference>
<sequence length="323" mass="34150">MEISGAALQRSSIGSVHGRLLFGLSGGGALWSATARVRVPARATGGAVFCDEGHLQYYEEKRSKQDQKRTKLIKTLKKDLSELYSIGFGVPADQSDKITDATKQLLEQLNQIKVEEKEMKKKKKEEKKAACKMVCEDSSSSSSESSESDCEEPQILQLSDLKTTTTATISAPNSISPVPLPLSLPVPLPLPASAPSTALRQTILVEDVTPGKIEVCMGGKCKKAGSMDLLCEFENKVGGEGGAVVVGCKCMGKCKEGPNVRVSSCGSGTTGTTGTTGMVQGEELIRDLKDKLCIGVGLDDVGPIVAHFFGEAEHDDAGSLIQA</sequence>
<dbReference type="Gene3D" id="3.40.30.10">
    <property type="entry name" value="Glutaredoxin"/>
    <property type="match status" value="1"/>
</dbReference>
<feature type="coiled-coil region" evidence="1">
    <location>
        <begin position="98"/>
        <end position="132"/>
    </location>
</feature>
<name>A0A833RKE2_9POAL</name>
<dbReference type="SUPFAM" id="SSF52833">
    <property type="entry name" value="Thioredoxin-like"/>
    <property type="match status" value="1"/>
</dbReference>
<protein>
    <submittedName>
        <fullName evidence="3">Uncharacterized protein</fullName>
    </submittedName>
</protein>
<dbReference type="InterPro" id="IPR036249">
    <property type="entry name" value="Thioredoxin-like_sf"/>
</dbReference>
<gene>
    <name evidence="3" type="ORF">FCM35_KLT18048</name>
</gene>
<keyword evidence="1" id="KW-0175">Coiled coil</keyword>
<proteinExistence type="predicted"/>
<dbReference type="AlphaFoldDB" id="A0A833RKE2"/>
<dbReference type="CDD" id="cd02980">
    <property type="entry name" value="TRX_Fd_family"/>
    <property type="match status" value="1"/>
</dbReference>
<dbReference type="EMBL" id="SWLB01000006">
    <property type="protein sequence ID" value="KAF3337461.1"/>
    <property type="molecule type" value="Genomic_DNA"/>
</dbReference>
<feature type="region of interest" description="Disordered" evidence="2">
    <location>
        <begin position="133"/>
        <end position="153"/>
    </location>
</feature>
<evidence type="ECO:0000313" key="3">
    <source>
        <dbReference type="EMBL" id="KAF3337461.1"/>
    </source>
</evidence>